<sequence length="110" mass="12948">MTSNLPILLLLYWGLENGEYDFSDFSDLNEDTFDKPFKQEQQRRAQSHHPMVMQVHLISTTLISFPQQTFAQIPAQAHSAFIQAYRVLRQSNIHTHFERFYSQALKSYPL</sequence>
<comment type="caution">
    <text evidence="2">The sequence shown here is derived from an EMBL/GenBank/DDBJ whole genome shotgun (WGS) entry which is preliminary data.</text>
</comment>
<keyword evidence="1" id="KW-0732">Signal</keyword>
<organism evidence="2 3">
    <name type="scientific">Halteria grandinella</name>
    <dbReference type="NCBI Taxonomy" id="5974"/>
    <lineage>
        <taxon>Eukaryota</taxon>
        <taxon>Sar</taxon>
        <taxon>Alveolata</taxon>
        <taxon>Ciliophora</taxon>
        <taxon>Intramacronucleata</taxon>
        <taxon>Spirotrichea</taxon>
        <taxon>Stichotrichia</taxon>
        <taxon>Sporadotrichida</taxon>
        <taxon>Halteriidae</taxon>
        <taxon>Halteria</taxon>
    </lineage>
</organism>
<feature type="signal peptide" evidence="1">
    <location>
        <begin position="1"/>
        <end position="18"/>
    </location>
</feature>
<keyword evidence="3" id="KW-1185">Reference proteome</keyword>
<reference evidence="2" key="1">
    <citation type="submission" date="2019-06" db="EMBL/GenBank/DDBJ databases">
        <authorList>
            <person name="Zheng W."/>
        </authorList>
    </citation>
    <scope>NUCLEOTIDE SEQUENCE</scope>
    <source>
        <strain evidence="2">QDHG01</strain>
    </source>
</reference>
<dbReference type="AlphaFoldDB" id="A0A8J8NIS0"/>
<feature type="chain" id="PRO_5035232870" evidence="1">
    <location>
        <begin position="19"/>
        <end position="110"/>
    </location>
</feature>
<dbReference type="EMBL" id="RRYP01015527">
    <property type="protein sequence ID" value="TNV75464.1"/>
    <property type="molecule type" value="Genomic_DNA"/>
</dbReference>
<evidence type="ECO:0000313" key="2">
    <source>
        <dbReference type="EMBL" id="TNV75464.1"/>
    </source>
</evidence>
<protein>
    <submittedName>
        <fullName evidence="2">Uncharacterized protein</fullName>
    </submittedName>
</protein>
<name>A0A8J8NIS0_HALGN</name>
<evidence type="ECO:0000313" key="3">
    <source>
        <dbReference type="Proteomes" id="UP000785679"/>
    </source>
</evidence>
<gene>
    <name evidence="2" type="ORF">FGO68_gene5480</name>
</gene>
<dbReference type="Proteomes" id="UP000785679">
    <property type="component" value="Unassembled WGS sequence"/>
</dbReference>
<evidence type="ECO:0000256" key="1">
    <source>
        <dbReference type="SAM" id="SignalP"/>
    </source>
</evidence>
<accession>A0A8J8NIS0</accession>
<proteinExistence type="predicted"/>